<dbReference type="RefSeq" id="WP_150415087.1">
    <property type="nucleotide sequence ID" value="NZ_VYQF01000003.1"/>
</dbReference>
<name>A0A5J5IEZ8_9BACT</name>
<reference evidence="1 2" key="1">
    <citation type="submission" date="2019-09" db="EMBL/GenBank/DDBJ databases">
        <title>Draft genome sequence of Ginsengibacter sp. BR5-29.</title>
        <authorList>
            <person name="Im W.-T."/>
        </authorList>
    </citation>
    <scope>NUCLEOTIDE SEQUENCE [LARGE SCALE GENOMIC DNA]</scope>
    <source>
        <strain evidence="1 2">BR5-29</strain>
    </source>
</reference>
<dbReference type="Proteomes" id="UP000326903">
    <property type="component" value="Unassembled WGS sequence"/>
</dbReference>
<dbReference type="InterPro" id="IPR046233">
    <property type="entry name" value="DUF6266"/>
</dbReference>
<comment type="caution">
    <text evidence="1">The sequence shown here is derived from an EMBL/GenBank/DDBJ whole genome shotgun (WGS) entry which is preliminary data.</text>
</comment>
<evidence type="ECO:0000313" key="2">
    <source>
        <dbReference type="Proteomes" id="UP000326903"/>
    </source>
</evidence>
<accession>A0A5J5IEZ8</accession>
<keyword evidence="2" id="KW-1185">Reference proteome</keyword>
<protein>
    <submittedName>
        <fullName evidence="1">Uncharacterized protein</fullName>
    </submittedName>
</protein>
<dbReference type="AlphaFoldDB" id="A0A5J5IEZ8"/>
<gene>
    <name evidence="1" type="ORF">FW778_12640</name>
</gene>
<sequence length="215" mass="22796">MARIPNGITGEFIGTAGNVSGYMRFGTNFLRSRRRKSTNAMTPKRLAQQQKIKVCNDFTRPFAGRGFFTKTFPAYGSKGSGFNRATSALMNQAIVGSYPETAVSYPLVLVSQGPLPSPVNASAALNNEGNIVFSWTDNTGTGTAKANDKAVLVAYFPGLQQVVFSLDAGTRAAGTAVLQVSPMRGAVAETWMGFISNDEKDAADSVYTGSVGVEL</sequence>
<organism evidence="1 2">
    <name type="scientific">Ginsengibacter hankyongi</name>
    <dbReference type="NCBI Taxonomy" id="2607284"/>
    <lineage>
        <taxon>Bacteria</taxon>
        <taxon>Pseudomonadati</taxon>
        <taxon>Bacteroidota</taxon>
        <taxon>Chitinophagia</taxon>
        <taxon>Chitinophagales</taxon>
        <taxon>Chitinophagaceae</taxon>
        <taxon>Ginsengibacter</taxon>
    </lineage>
</organism>
<proteinExistence type="predicted"/>
<evidence type="ECO:0000313" key="1">
    <source>
        <dbReference type="EMBL" id="KAA9038412.1"/>
    </source>
</evidence>
<dbReference type="Pfam" id="PF19781">
    <property type="entry name" value="DUF6266"/>
    <property type="match status" value="1"/>
</dbReference>
<dbReference type="EMBL" id="VYQF01000003">
    <property type="protein sequence ID" value="KAA9038412.1"/>
    <property type="molecule type" value="Genomic_DNA"/>
</dbReference>